<organism evidence="1 2">
    <name type="scientific">Prorocentrum cordatum</name>
    <dbReference type="NCBI Taxonomy" id="2364126"/>
    <lineage>
        <taxon>Eukaryota</taxon>
        <taxon>Sar</taxon>
        <taxon>Alveolata</taxon>
        <taxon>Dinophyceae</taxon>
        <taxon>Prorocentrales</taxon>
        <taxon>Prorocentraceae</taxon>
        <taxon>Prorocentrum</taxon>
    </lineage>
</organism>
<comment type="caution">
    <text evidence="1">The sequence shown here is derived from an EMBL/GenBank/DDBJ whole genome shotgun (WGS) entry which is preliminary data.</text>
</comment>
<evidence type="ECO:0008006" key="3">
    <source>
        <dbReference type="Google" id="ProtNLM"/>
    </source>
</evidence>
<dbReference type="InterPro" id="IPR052769">
    <property type="entry name" value="TPR_domain_protein"/>
</dbReference>
<dbReference type="InterPro" id="IPR011990">
    <property type="entry name" value="TPR-like_helical_dom_sf"/>
</dbReference>
<reference evidence="1" key="1">
    <citation type="submission" date="2023-10" db="EMBL/GenBank/DDBJ databases">
        <authorList>
            <person name="Chen Y."/>
            <person name="Shah S."/>
            <person name="Dougan E. K."/>
            <person name="Thang M."/>
            <person name="Chan C."/>
        </authorList>
    </citation>
    <scope>NUCLEOTIDE SEQUENCE [LARGE SCALE GENOMIC DNA]</scope>
</reference>
<dbReference type="SUPFAM" id="SSF48452">
    <property type="entry name" value="TPR-like"/>
    <property type="match status" value="1"/>
</dbReference>
<proteinExistence type="predicted"/>
<sequence length="297" mass="33366">KFAVVEVLKRDAKADFGRRDFKEALQKYNRALAFLAEARMSALELPTDDFERVRAEAEASCGPGEPWYFRVLWGAMAQAALTCDDEASKLFANVSLCHGRLGAWSQAQGAAAAAVELNRAWTKAQYRLAEAQSHLGLHKVALSQARRARLCSDPEEVQEVSRLQARVLARSLRDRGVGLDSFDKFDVEQTKDERELEEYKALAMLELDVFRSLPSYRPGIERLTFPDLHAAGDRAWDVDRPQPVRFDDYVRHVVETEGGEKLRDSGDWHAWASAMGSQVRAGLDNLLALHMCDRGDD</sequence>
<dbReference type="PANTHER" id="PTHR46014:SF1">
    <property type="entry name" value="TETRATRICOPEPTIDE REPEAT PROTEIN 1"/>
    <property type="match status" value="1"/>
</dbReference>
<evidence type="ECO:0000313" key="2">
    <source>
        <dbReference type="Proteomes" id="UP001189429"/>
    </source>
</evidence>
<feature type="non-terminal residue" evidence="1">
    <location>
        <position position="1"/>
    </location>
</feature>
<evidence type="ECO:0000313" key="1">
    <source>
        <dbReference type="EMBL" id="CAK0871362.1"/>
    </source>
</evidence>
<keyword evidence="2" id="KW-1185">Reference proteome</keyword>
<accession>A0ABN9VE27</accession>
<gene>
    <name evidence="1" type="ORF">PCOR1329_LOCUS57217</name>
</gene>
<protein>
    <recommendedName>
        <fullName evidence="3">KIF-binding protein</fullName>
    </recommendedName>
</protein>
<dbReference type="EMBL" id="CAUYUJ010017060">
    <property type="protein sequence ID" value="CAK0871362.1"/>
    <property type="molecule type" value="Genomic_DNA"/>
</dbReference>
<dbReference type="Gene3D" id="1.25.40.10">
    <property type="entry name" value="Tetratricopeptide repeat domain"/>
    <property type="match status" value="1"/>
</dbReference>
<dbReference type="PANTHER" id="PTHR46014">
    <property type="entry name" value="TETRATRICOPEPTIDE REPEAT PROTEIN 1"/>
    <property type="match status" value="1"/>
</dbReference>
<dbReference type="Proteomes" id="UP001189429">
    <property type="component" value="Unassembled WGS sequence"/>
</dbReference>
<name>A0ABN9VE27_9DINO</name>